<organism evidence="2 3">
    <name type="scientific">Oryza sativa subsp. japonica</name>
    <name type="common">Rice</name>
    <dbReference type="NCBI Taxonomy" id="39947"/>
    <lineage>
        <taxon>Eukaryota</taxon>
        <taxon>Viridiplantae</taxon>
        <taxon>Streptophyta</taxon>
        <taxon>Embryophyta</taxon>
        <taxon>Tracheophyta</taxon>
        <taxon>Spermatophyta</taxon>
        <taxon>Magnoliopsida</taxon>
        <taxon>Liliopsida</taxon>
        <taxon>Poales</taxon>
        <taxon>Poaceae</taxon>
        <taxon>BOP clade</taxon>
        <taxon>Oryzoideae</taxon>
        <taxon>Oryzeae</taxon>
        <taxon>Oryzinae</taxon>
        <taxon>Oryza</taxon>
        <taxon>Oryza sativa</taxon>
    </lineage>
</organism>
<reference evidence="3" key="1">
    <citation type="journal article" date="2005" name="Nature">
        <title>The map-based sequence of the rice genome.</title>
        <authorList>
            <consortium name="International rice genome sequencing project (IRGSP)"/>
            <person name="Matsumoto T."/>
            <person name="Wu J."/>
            <person name="Kanamori H."/>
            <person name="Katayose Y."/>
            <person name="Fujisawa M."/>
            <person name="Namiki N."/>
            <person name="Mizuno H."/>
            <person name="Yamamoto K."/>
            <person name="Antonio B.A."/>
            <person name="Baba T."/>
            <person name="Sakata K."/>
            <person name="Nagamura Y."/>
            <person name="Aoki H."/>
            <person name="Arikawa K."/>
            <person name="Arita K."/>
            <person name="Bito T."/>
            <person name="Chiden Y."/>
            <person name="Fujitsuka N."/>
            <person name="Fukunaka R."/>
            <person name="Hamada M."/>
            <person name="Harada C."/>
            <person name="Hayashi A."/>
            <person name="Hijishita S."/>
            <person name="Honda M."/>
            <person name="Hosokawa S."/>
            <person name="Ichikawa Y."/>
            <person name="Idonuma A."/>
            <person name="Iijima M."/>
            <person name="Ikeda M."/>
            <person name="Ikeno M."/>
            <person name="Ito K."/>
            <person name="Ito S."/>
            <person name="Ito T."/>
            <person name="Ito Y."/>
            <person name="Ito Y."/>
            <person name="Iwabuchi A."/>
            <person name="Kamiya K."/>
            <person name="Karasawa W."/>
            <person name="Kurita K."/>
            <person name="Katagiri S."/>
            <person name="Kikuta A."/>
            <person name="Kobayashi H."/>
            <person name="Kobayashi N."/>
            <person name="Machita K."/>
            <person name="Maehara T."/>
            <person name="Masukawa M."/>
            <person name="Mizubayashi T."/>
            <person name="Mukai Y."/>
            <person name="Nagasaki H."/>
            <person name="Nagata Y."/>
            <person name="Naito S."/>
            <person name="Nakashima M."/>
            <person name="Nakama Y."/>
            <person name="Nakamichi Y."/>
            <person name="Nakamura M."/>
            <person name="Meguro A."/>
            <person name="Negishi M."/>
            <person name="Ohta I."/>
            <person name="Ohta T."/>
            <person name="Okamoto M."/>
            <person name="Ono N."/>
            <person name="Saji S."/>
            <person name="Sakaguchi M."/>
            <person name="Sakai K."/>
            <person name="Shibata M."/>
            <person name="Shimokawa T."/>
            <person name="Song J."/>
            <person name="Takazaki Y."/>
            <person name="Terasawa K."/>
            <person name="Tsugane M."/>
            <person name="Tsuji K."/>
            <person name="Ueda S."/>
            <person name="Waki K."/>
            <person name="Yamagata H."/>
            <person name="Yamamoto M."/>
            <person name="Yamamoto S."/>
            <person name="Yamane H."/>
            <person name="Yoshiki S."/>
            <person name="Yoshihara R."/>
            <person name="Yukawa K."/>
            <person name="Zhong H."/>
            <person name="Yano M."/>
            <person name="Yuan Q."/>
            <person name="Ouyang S."/>
            <person name="Liu J."/>
            <person name="Jones K.M."/>
            <person name="Gansberger K."/>
            <person name="Moffat K."/>
            <person name="Hill J."/>
            <person name="Bera J."/>
            <person name="Fadrosh D."/>
            <person name="Jin S."/>
            <person name="Johri S."/>
            <person name="Kim M."/>
            <person name="Overton L."/>
            <person name="Reardon M."/>
            <person name="Tsitrin T."/>
            <person name="Vuong H."/>
            <person name="Weaver B."/>
            <person name="Ciecko A."/>
            <person name="Tallon L."/>
            <person name="Jackson J."/>
            <person name="Pai G."/>
            <person name="Aken S.V."/>
            <person name="Utterback T."/>
            <person name="Reidmuller S."/>
            <person name="Feldblyum T."/>
            <person name="Hsiao J."/>
            <person name="Zismann V."/>
            <person name="Iobst S."/>
            <person name="de Vazeille A.R."/>
            <person name="Buell C.R."/>
            <person name="Ying K."/>
            <person name="Li Y."/>
            <person name="Lu T."/>
            <person name="Huang Y."/>
            <person name="Zhao Q."/>
            <person name="Feng Q."/>
            <person name="Zhang L."/>
            <person name="Zhu J."/>
            <person name="Weng Q."/>
            <person name="Mu J."/>
            <person name="Lu Y."/>
            <person name="Fan D."/>
            <person name="Liu Y."/>
            <person name="Guan J."/>
            <person name="Zhang Y."/>
            <person name="Yu S."/>
            <person name="Liu X."/>
            <person name="Zhang Y."/>
            <person name="Hong G."/>
            <person name="Han B."/>
            <person name="Choisne N."/>
            <person name="Demange N."/>
            <person name="Orjeda G."/>
            <person name="Samain S."/>
            <person name="Cattolico L."/>
            <person name="Pelletier E."/>
            <person name="Couloux A."/>
            <person name="Segurens B."/>
            <person name="Wincker P."/>
            <person name="D'Hont A."/>
            <person name="Scarpelli C."/>
            <person name="Weissenbach J."/>
            <person name="Salanoubat M."/>
            <person name="Quetier F."/>
            <person name="Yu Y."/>
            <person name="Kim H.R."/>
            <person name="Rambo T."/>
            <person name="Currie J."/>
            <person name="Collura K."/>
            <person name="Luo M."/>
            <person name="Yang T."/>
            <person name="Ammiraju J.S.S."/>
            <person name="Engler F."/>
            <person name="Soderlund C."/>
            <person name="Wing R.A."/>
            <person name="Palmer L.E."/>
            <person name="de la Bastide M."/>
            <person name="Spiegel L."/>
            <person name="Nascimento L."/>
            <person name="Zutavern T."/>
            <person name="O'Shaughnessy A."/>
            <person name="Dike S."/>
            <person name="Dedhia N."/>
            <person name="Preston R."/>
            <person name="Balija V."/>
            <person name="McCombie W.R."/>
            <person name="Chow T."/>
            <person name="Chen H."/>
            <person name="Chung M."/>
            <person name="Chen C."/>
            <person name="Shaw J."/>
            <person name="Wu H."/>
            <person name="Hsiao K."/>
            <person name="Chao Y."/>
            <person name="Chu M."/>
            <person name="Cheng C."/>
            <person name="Hour A."/>
            <person name="Lee P."/>
            <person name="Lin S."/>
            <person name="Lin Y."/>
            <person name="Liou J."/>
            <person name="Liu S."/>
            <person name="Hsing Y."/>
            <person name="Raghuvanshi S."/>
            <person name="Mohanty A."/>
            <person name="Bharti A.K."/>
            <person name="Gaur A."/>
            <person name="Gupta V."/>
            <person name="Kumar D."/>
            <person name="Ravi V."/>
            <person name="Vij S."/>
            <person name="Kapur A."/>
            <person name="Khurana P."/>
            <person name="Khurana P."/>
            <person name="Khurana J.P."/>
            <person name="Tyagi A.K."/>
            <person name="Gaikwad K."/>
            <person name="Singh A."/>
            <person name="Dalal V."/>
            <person name="Srivastava S."/>
            <person name="Dixit A."/>
            <person name="Pal A.K."/>
            <person name="Ghazi I.A."/>
            <person name="Yadav M."/>
            <person name="Pandit A."/>
            <person name="Bhargava A."/>
            <person name="Sureshbabu K."/>
            <person name="Batra K."/>
            <person name="Sharma T.R."/>
            <person name="Mohapatra T."/>
            <person name="Singh N.K."/>
            <person name="Messing J."/>
            <person name="Nelson A.B."/>
            <person name="Fuks G."/>
            <person name="Kavchok S."/>
            <person name="Keizer G."/>
            <person name="Linton E."/>
            <person name="Llaca V."/>
            <person name="Song R."/>
            <person name="Tanyolac B."/>
            <person name="Young S."/>
            <person name="Ho-Il K."/>
            <person name="Hahn J.H."/>
            <person name="Sangsakoo G."/>
            <person name="Vanavichit A."/>
            <person name="de Mattos Luiz.A.T."/>
            <person name="Zimmer P.D."/>
            <person name="Malone G."/>
            <person name="Dellagostin O."/>
            <person name="de Oliveira A.C."/>
            <person name="Bevan M."/>
            <person name="Bancroft I."/>
            <person name="Minx P."/>
            <person name="Cordum H."/>
            <person name="Wilson R."/>
            <person name="Cheng Z."/>
            <person name="Jin W."/>
            <person name="Jiang J."/>
            <person name="Leong S.A."/>
            <person name="Iwama H."/>
            <person name="Gojobori T."/>
            <person name="Itoh T."/>
            <person name="Niimura Y."/>
            <person name="Fujii Y."/>
            <person name="Habara T."/>
            <person name="Sakai H."/>
            <person name="Sato Y."/>
            <person name="Wilson G."/>
            <person name="Kumar K."/>
            <person name="McCouch S."/>
            <person name="Juretic N."/>
            <person name="Hoen D."/>
            <person name="Wright S."/>
            <person name="Bruskiewich R."/>
            <person name="Bureau T."/>
            <person name="Miyao A."/>
            <person name="Hirochika H."/>
            <person name="Nishikawa T."/>
            <person name="Kadowaki K."/>
            <person name="Sugiura M."/>
            <person name="Burr B."/>
            <person name="Sasaki T."/>
        </authorList>
    </citation>
    <scope>NUCLEOTIDE SEQUENCE [LARGE SCALE GENOMIC DNA]</scope>
    <source>
        <strain evidence="3">cv. Nipponbare</strain>
    </source>
</reference>
<keyword evidence="3" id="KW-1185">Reference proteome</keyword>
<feature type="region of interest" description="Disordered" evidence="1">
    <location>
        <begin position="56"/>
        <end position="79"/>
    </location>
</feature>
<dbReference type="PaxDb" id="39947-A0A0P0V443"/>
<dbReference type="InParanoid" id="A0A0P0V443"/>
<evidence type="ECO:0000313" key="3">
    <source>
        <dbReference type="Proteomes" id="UP000059680"/>
    </source>
</evidence>
<feature type="region of interest" description="Disordered" evidence="1">
    <location>
        <begin position="1"/>
        <end position="31"/>
    </location>
</feature>
<dbReference type="EMBL" id="AP014957">
    <property type="protein sequence ID" value="BAS72645.1"/>
    <property type="molecule type" value="Genomic_DNA"/>
</dbReference>
<accession>A0A0P0V443</accession>
<reference evidence="2 3" key="3">
    <citation type="journal article" date="2013" name="Rice">
        <title>Improvement of the Oryza sativa Nipponbare reference genome using next generation sequence and optical map data.</title>
        <authorList>
            <person name="Kawahara Y."/>
            <person name="de la Bastide M."/>
            <person name="Hamilton J.P."/>
            <person name="Kanamori H."/>
            <person name="McCombie W.R."/>
            <person name="Ouyang S."/>
            <person name="Schwartz D.C."/>
            <person name="Tanaka T."/>
            <person name="Wu J."/>
            <person name="Zhou S."/>
            <person name="Childs K.L."/>
            <person name="Davidson R.M."/>
            <person name="Lin H."/>
            <person name="Quesada-Ocampo L."/>
            <person name="Vaillancourt B."/>
            <person name="Sakai H."/>
            <person name="Lee S.S."/>
            <person name="Kim J."/>
            <person name="Numa H."/>
            <person name="Itoh T."/>
            <person name="Buell C.R."/>
            <person name="Matsumoto T."/>
        </authorList>
    </citation>
    <scope>NUCLEOTIDE SEQUENCE [LARGE SCALE GENOMIC DNA]</scope>
    <source>
        <strain evidence="3">cv. Nipponbare</strain>
    </source>
</reference>
<name>A0A0P0V443_ORYSJ</name>
<feature type="compositionally biased region" description="Basic and acidic residues" evidence="1">
    <location>
        <begin position="59"/>
        <end position="70"/>
    </location>
</feature>
<protein>
    <submittedName>
        <fullName evidence="2">Os01g0550701 protein</fullName>
    </submittedName>
</protein>
<proteinExistence type="predicted"/>
<gene>
    <name evidence="2" type="ordered locus">Os01g0550701</name>
    <name evidence="2" type="ORF">OSNPB_010550701</name>
</gene>
<dbReference type="Proteomes" id="UP000059680">
    <property type="component" value="Chromosome 1"/>
</dbReference>
<reference evidence="2 3" key="2">
    <citation type="journal article" date="2013" name="Plant Cell Physiol.">
        <title>Rice Annotation Project Database (RAP-DB): an integrative and interactive database for rice genomics.</title>
        <authorList>
            <person name="Sakai H."/>
            <person name="Lee S.S."/>
            <person name="Tanaka T."/>
            <person name="Numa H."/>
            <person name="Kim J."/>
            <person name="Kawahara Y."/>
            <person name="Wakimoto H."/>
            <person name="Yang C.C."/>
            <person name="Iwamoto M."/>
            <person name="Abe T."/>
            <person name="Yamada Y."/>
            <person name="Muto A."/>
            <person name="Inokuchi H."/>
            <person name="Ikemura T."/>
            <person name="Matsumoto T."/>
            <person name="Sasaki T."/>
            <person name="Itoh T."/>
        </authorList>
    </citation>
    <scope>NUCLEOTIDE SEQUENCE [LARGE SCALE GENOMIC DNA]</scope>
    <source>
        <strain evidence="3">cv. Nipponbare</strain>
    </source>
</reference>
<sequence>MLPPPMTTTRRAPTPSYGWERTLPRPPPSSPLPVTMVAFLIRDWLTCNPAALGPAWAQRDSKSWSKKDFSESMSELRNW</sequence>
<evidence type="ECO:0000256" key="1">
    <source>
        <dbReference type="SAM" id="MobiDB-lite"/>
    </source>
</evidence>
<dbReference type="AlphaFoldDB" id="A0A0P0V443"/>
<evidence type="ECO:0000313" key="2">
    <source>
        <dbReference type="EMBL" id="BAS72645.1"/>
    </source>
</evidence>